<evidence type="ECO:0000256" key="2">
    <source>
        <dbReference type="SAM" id="Phobius"/>
    </source>
</evidence>
<keyword evidence="2" id="KW-1133">Transmembrane helix</keyword>
<dbReference type="GO" id="GO:0005634">
    <property type="term" value="C:nucleus"/>
    <property type="evidence" value="ECO:0007669"/>
    <property type="project" value="TreeGrafter"/>
</dbReference>
<accession>L5JYM7</accession>
<dbReference type="GO" id="GO:0050873">
    <property type="term" value="P:brown fat cell differentiation"/>
    <property type="evidence" value="ECO:0007669"/>
    <property type="project" value="TreeGrafter"/>
</dbReference>
<protein>
    <submittedName>
        <fullName evidence="3">Adipogenin</fullName>
    </submittedName>
</protein>
<feature type="compositionally biased region" description="Polar residues" evidence="1">
    <location>
        <begin position="121"/>
        <end position="142"/>
    </location>
</feature>
<dbReference type="eggNOG" id="ENOG502SXJP">
    <property type="taxonomic scope" value="Eukaryota"/>
</dbReference>
<dbReference type="PANTHER" id="PTHR38499">
    <property type="entry name" value="ADIPOGENIN"/>
    <property type="match status" value="1"/>
</dbReference>
<dbReference type="AlphaFoldDB" id="L5JYM7"/>
<dbReference type="InParanoid" id="L5JYM7"/>
<sequence length="216" mass="23943">MKYPLVPLVNDLTFSFLVFWLCLPVALLLFLLIVWFRFLLSQDSEENDSDLCFDWEPWSKGPAKFHWDKTRHNQKEERPGCLVFLESAGRWQWPKRMGETRRGEKRILANEVFPSDPHLIPSTNGHANASRGPSCSPLQTTPQAQVCEDGISSARGVAGQRNSEAVLGQGWARGCGSVIKKAGDSDAQETPGKCAGPGQVHSFNRPWSPGLALAPT</sequence>
<dbReference type="PANTHER" id="PTHR38499:SF1">
    <property type="entry name" value="ADIPOGENIN"/>
    <property type="match status" value="1"/>
</dbReference>
<dbReference type="InterPro" id="IPR027938">
    <property type="entry name" value="Adipogenin"/>
</dbReference>
<organism evidence="3 4">
    <name type="scientific">Pteropus alecto</name>
    <name type="common">Black flying fox</name>
    <dbReference type="NCBI Taxonomy" id="9402"/>
    <lineage>
        <taxon>Eukaryota</taxon>
        <taxon>Metazoa</taxon>
        <taxon>Chordata</taxon>
        <taxon>Craniata</taxon>
        <taxon>Vertebrata</taxon>
        <taxon>Euteleostomi</taxon>
        <taxon>Mammalia</taxon>
        <taxon>Eutheria</taxon>
        <taxon>Laurasiatheria</taxon>
        <taxon>Chiroptera</taxon>
        <taxon>Yinpterochiroptera</taxon>
        <taxon>Pteropodoidea</taxon>
        <taxon>Pteropodidae</taxon>
        <taxon>Pteropodinae</taxon>
        <taxon>Pteropus</taxon>
    </lineage>
</organism>
<evidence type="ECO:0000313" key="4">
    <source>
        <dbReference type="Proteomes" id="UP000010552"/>
    </source>
</evidence>
<reference evidence="4" key="1">
    <citation type="journal article" date="2013" name="Science">
        <title>Comparative analysis of bat genomes provides insight into the evolution of flight and immunity.</title>
        <authorList>
            <person name="Zhang G."/>
            <person name="Cowled C."/>
            <person name="Shi Z."/>
            <person name="Huang Z."/>
            <person name="Bishop-Lilly K.A."/>
            <person name="Fang X."/>
            <person name="Wynne J.W."/>
            <person name="Xiong Z."/>
            <person name="Baker M.L."/>
            <person name="Zhao W."/>
            <person name="Tachedjian M."/>
            <person name="Zhu Y."/>
            <person name="Zhou P."/>
            <person name="Jiang X."/>
            <person name="Ng J."/>
            <person name="Yang L."/>
            <person name="Wu L."/>
            <person name="Xiao J."/>
            <person name="Feng Y."/>
            <person name="Chen Y."/>
            <person name="Sun X."/>
            <person name="Zhang Y."/>
            <person name="Marsh G.A."/>
            <person name="Crameri G."/>
            <person name="Broder C.C."/>
            <person name="Frey K.G."/>
            <person name="Wang L.F."/>
            <person name="Wang J."/>
        </authorList>
    </citation>
    <scope>NUCLEOTIDE SEQUENCE [LARGE SCALE GENOMIC DNA]</scope>
</reference>
<dbReference type="EMBL" id="KB031072">
    <property type="protein sequence ID" value="ELK04182.1"/>
    <property type="molecule type" value="Genomic_DNA"/>
</dbReference>
<gene>
    <name evidence="3" type="ORF">PAL_GLEAN10024325</name>
</gene>
<feature type="region of interest" description="Disordered" evidence="1">
    <location>
        <begin position="182"/>
        <end position="216"/>
    </location>
</feature>
<evidence type="ECO:0000256" key="1">
    <source>
        <dbReference type="SAM" id="MobiDB-lite"/>
    </source>
</evidence>
<dbReference type="GO" id="GO:0005811">
    <property type="term" value="C:lipid droplet"/>
    <property type="evidence" value="ECO:0007669"/>
    <property type="project" value="TreeGrafter"/>
</dbReference>
<keyword evidence="4" id="KW-1185">Reference proteome</keyword>
<dbReference type="GO" id="GO:0050872">
    <property type="term" value="P:white fat cell differentiation"/>
    <property type="evidence" value="ECO:0007669"/>
    <property type="project" value="TreeGrafter"/>
</dbReference>
<name>L5JYM7_PTEAL</name>
<feature type="transmembrane region" description="Helical" evidence="2">
    <location>
        <begin position="12"/>
        <end position="36"/>
    </location>
</feature>
<dbReference type="Proteomes" id="UP000010552">
    <property type="component" value="Unassembled WGS sequence"/>
</dbReference>
<dbReference type="STRING" id="9402.L5JYM7"/>
<feature type="region of interest" description="Disordered" evidence="1">
    <location>
        <begin position="115"/>
        <end position="142"/>
    </location>
</feature>
<keyword evidence="2" id="KW-0472">Membrane</keyword>
<keyword evidence="2" id="KW-0812">Transmembrane</keyword>
<dbReference type="GO" id="GO:0005737">
    <property type="term" value="C:cytoplasm"/>
    <property type="evidence" value="ECO:0007669"/>
    <property type="project" value="TreeGrafter"/>
</dbReference>
<evidence type="ECO:0000313" key="3">
    <source>
        <dbReference type="EMBL" id="ELK04182.1"/>
    </source>
</evidence>
<dbReference type="Pfam" id="PF15202">
    <property type="entry name" value="Adipogenin"/>
    <property type="match status" value="1"/>
</dbReference>
<proteinExistence type="predicted"/>